<comment type="caution">
    <text evidence="7">The sequence shown here is derived from an EMBL/GenBank/DDBJ whole genome shotgun (WGS) entry which is preliminary data.</text>
</comment>
<evidence type="ECO:0000313" key="7">
    <source>
        <dbReference type="EMBL" id="HIS25080.1"/>
    </source>
</evidence>
<feature type="domain" description="Thiamin pyrophosphokinase thiamin-binding" evidence="6">
    <location>
        <begin position="138"/>
        <end position="203"/>
    </location>
</feature>
<name>A0A9D1JIU5_9FIRM</name>
<dbReference type="InterPro" id="IPR007371">
    <property type="entry name" value="TPK_catalytic"/>
</dbReference>
<evidence type="ECO:0000256" key="2">
    <source>
        <dbReference type="ARBA" id="ARBA00022741"/>
    </source>
</evidence>
<dbReference type="InterPro" id="IPR007373">
    <property type="entry name" value="Thiamin_PyroPKinase_B1-bd"/>
</dbReference>
<evidence type="ECO:0000256" key="4">
    <source>
        <dbReference type="ARBA" id="ARBA00022840"/>
    </source>
</evidence>
<dbReference type="Proteomes" id="UP000823982">
    <property type="component" value="Unassembled WGS sequence"/>
</dbReference>
<dbReference type="GO" id="GO:0016301">
    <property type="term" value="F:kinase activity"/>
    <property type="evidence" value="ECO:0007669"/>
    <property type="project" value="UniProtKB-KW"/>
</dbReference>
<accession>A0A9D1JIU5</accession>
<dbReference type="NCBIfam" id="TIGR01378">
    <property type="entry name" value="thi_PPkinase"/>
    <property type="match status" value="1"/>
</dbReference>
<dbReference type="Pfam" id="PF04265">
    <property type="entry name" value="TPK_B1_binding"/>
    <property type="match status" value="1"/>
</dbReference>
<dbReference type="InterPro" id="IPR036371">
    <property type="entry name" value="TPK_B1-bd_sf"/>
</dbReference>
<dbReference type="AlphaFoldDB" id="A0A9D1JIU5"/>
<dbReference type="GO" id="GO:0009229">
    <property type="term" value="P:thiamine diphosphate biosynthetic process"/>
    <property type="evidence" value="ECO:0007669"/>
    <property type="project" value="InterPro"/>
</dbReference>
<gene>
    <name evidence="7" type="ORF">IAD01_06740</name>
</gene>
<dbReference type="SUPFAM" id="SSF63862">
    <property type="entry name" value="Thiamin pyrophosphokinase, substrate-binding domain"/>
    <property type="match status" value="1"/>
</dbReference>
<reference evidence="7" key="2">
    <citation type="journal article" date="2021" name="PeerJ">
        <title>Extensive microbial diversity within the chicken gut microbiome revealed by metagenomics and culture.</title>
        <authorList>
            <person name="Gilroy R."/>
            <person name="Ravi A."/>
            <person name="Getino M."/>
            <person name="Pursley I."/>
            <person name="Horton D.L."/>
            <person name="Alikhan N.F."/>
            <person name="Baker D."/>
            <person name="Gharbi K."/>
            <person name="Hall N."/>
            <person name="Watson M."/>
            <person name="Adriaenssens E.M."/>
            <person name="Foster-Nyarko E."/>
            <person name="Jarju S."/>
            <person name="Secka A."/>
            <person name="Antonio M."/>
            <person name="Oren A."/>
            <person name="Chaudhuri R.R."/>
            <person name="La Ragione R."/>
            <person name="Hildebrand F."/>
            <person name="Pallen M.J."/>
        </authorList>
    </citation>
    <scope>NUCLEOTIDE SEQUENCE</scope>
    <source>
        <strain evidence="7">CHK157-1446</strain>
    </source>
</reference>
<dbReference type="EMBL" id="DVIR01000060">
    <property type="protein sequence ID" value="HIS25080.1"/>
    <property type="molecule type" value="Genomic_DNA"/>
</dbReference>
<dbReference type="InterPro" id="IPR053149">
    <property type="entry name" value="TPK"/>
</dbReference>
<evidence type="ECO:0000259" key="6">
    <source>
        <dbReference type="SMART" id="SM00983"/>
    </source>
</evidence>
<dbReference type="GO" id="GO:0030975">
    <property type="term" value="F:thiamine binding"/>
    <property type="evidence" value="ECO:0007669"/>
    <property type="project" value="InterPro"/>
</dbReference>
<keyword evidence="4" id="KW-0067">ATP-binding</keyword>
<dbReference type="InterPro" id="IPR036759">
    <property type="entry name" value="TPK_catalytic_sf"/>
</dbReference>
<dbReference type="PANTHER" id="PTHR41299:SF1">
    <property type="entry name" value="THIAMINE PYROPHOSPHOKINASE"/>
    <property type="match status" value="1"/>
</dbReference>
<dbReference type="SMART" id="SM00983">
    <property type="entry name" value="TPK_B1_binding"/>
    <property type="match status" value="1"/>
</dbReference>
<protein>
    <recommendedName>
        <fullName evidence="5">Thiamine diphosphokinase</fullName>
        <ecNumber evidence="5">2.7.6.2</ecNumber>
    </recommendedName>
</protein>
<dbReference type="GO" id="GO:0004788">
    <property type="term" value="F:thiamine diphosphokinase activity"/>
    <property type="evidence" value="ECO:0007669"/>
    <property type="project" value="UniProtKB-UniRule"/>
</dbReference>
<sequence>MKALILTPYLNGMPPERLTAGYDMTICADNSYELARELGIHPDVIIGDFDHASPGKALLPHGEHADVITVPCEKDDTDTMLCIKYALSKGADEIVIAGGIGGRLDHTVANIQSLAYAESHGASAIMADQRNAAMIISGKVCIPKTHCSYLSVFAYGGDCEGVSESGVKYPVSGVTLSADFPLGVSNEITADFAQVEVKKGRLLIVVSSKEQPKT</sequence>
<dbReference type="Gene3D" id="3.40.50.10240">
    <property type="entry name" value="Thiamin pyrophosphokinase, catalytic domain"/>
    <property type="match status" value="1"/>
</dbReference>
<dbReference type="GO" id="GO:0005524">
    <property type="term" value="F:ATP binding"/>
    <property type="evidence" value="ECO:0007669"/>
    <property type="project" value="UniProtKB-KW"/>
</dbReference>
<evidence type="ECO:0000256" key="1">
    <source>
        <dbReference type="ARBA" id="ARBA00022679"/>
    </source>
</evidence>
<keyword evidence="1 7" id="KW-0808">Transferase</keyword>
<evidence type="ECO:0000256" key="3">
    <source>
        <dbReference type="ARBA" id="ARBA00022777"/>
    </source>
</evidence>
<dbReference type="EC" id="2.7.6.2" evidence="5"/>
<dbReference type="GO" id="GO:0006772">
    <property type="term" value="P:thiamine metabolic process"/>
    <property type="evidence" value="ECO:0007669"/>
    <property type="project" value="UniProtKB-UniRule"/>
</dbReference>
<keyword evidence="3" id="KW-0418">Kinase</keyword>
<dbReference type="SUPFAM" id="SSF63999">
    <property type="entry name" value="Thiamin pyrophosphokinase, catalytic domain"/>
    <property type="match status" value="1"/>
</dbReference>
<keyword evidence="2" id="KW-0547">Nucleotide-binding</keyword>
<proteinExistence type="predicted"/>
<organism evidence="7 8">
    <name type="scientific">Candidatus Faeciplasma gallinarum</name>
    <dbReference type="NCBI Taxonomy" id="2840799"/>
    <lineage>
        <taxon>Bacteria</taxon>
        <taxon>Bacillati</taxon>
        <taxon>Bacillota</taxon>
        <taxon>Clostridia</taxon>
        <taxon>Eubacteriales</taxon>
        <taxon>Oscillospiraceae</taxon>
        <taxon>Oscillospiraceae incertae sedis</taxon>
        <taxon>Candidatus Faeciplasma</taxon>
    </lineage>
</organism>
<evidence type="ECO:0000256" key="5">
    <source>
        <dbReference type="NCBIfam" id="TIGR01378"/>
    </source>
</evidence>
<dbReference type="Pfam" id="PF04263">
    <property type="entry name" value="TPK_catalytic"/>
    <property type="match status" value="1"/>
</dbReference>
<evidence type="ECO:0000313" key="8">
    <source>
        <dbReference type="Proteomes" id="UP000823982"/>
    </source>
</evidence>
<dbReference type="CDD" id="cd07995">
    <property type="entry name" value="TPK"/>
    <property type="match status" value="1"/>
</dbReference>
<reference evidence="7" key="1">
    <citation type="submission" date="2020-10" db="EMBL/GenBank/DDBJ databases">
        <authorList>
            <person name="Gilroy R."/>
        </authorList>
    </citation>
    <scope>NUCLEOTIDE SEQUENCE</scope>
    <source>
        <strain evidence="7">CHK157-1446</strain>
    </source>
</reference>
<dbReference type="PANTHER" id="PTHR41299">
    <property type="entry name" value="THIAMINE PYROPHOSPHOKINASE"/>
    <property type="match status" value="1"/>
</dbReference>
<dbReference type="InterPro" id="IPR006282">
    <property type="entry name" value="Thi_PPkinase"/>
</dbReference>